<dbReference type="EMBL" id="CP059693">
    <property type="protein sequence ID" value="WDE14474.1"/>
    <property type="molecule type" value="Genomic_DNA"/>
</dbReference>
<feature type="domain" description="DUF1722" evidence="1">
    <location>
        <begin position="197"/>
        <end position="313"/>
    </location>
</feature>
<dbReference type="PIRSF" id="PIRSF037004">
    <property type="entry name" value="UCP037004"/>
    <property type="match status" value="1"/>
</dbReference>
<gene>
    <name evidence="2" type="ORF">H3N35_09055</name>
</gene>
<reference evidence="2 3" key="1">
    <citation type="journal article" date="2022" name="Mar. Drugs">
        <title>Bioassay-Guided Fractionation Leads to the Detection of Cholic Acid Generated by the Rare Thalassomonas sp.</title>
        <authorList>
            <person name="Pheiffer F."/>
            <person name="Schneider Y.K."/>
            <person name="Hansen E.H."/>
            <person name="Andersen J.H."/>
            <person name="Isaksson J."/>
            <person name="Busche T."/>
            <person name="R C."/>
            <person name="Kalinowski J."/>
            <person name="Zyl L.V."/>
            <person name="Trindade M."/>
        </authorList>
    </citation>
    <scope>NUCLEOTIDE SEQUENCE [LARGE SCALE GENOMIC DNA]</scope>
    <source>
        <strain evidence="2 3">A5K-61T</strain>
    </source>
</reference>
<dbReference type="InterPro" id="IPR007553">
    <property type="entry name" value="2-thiour_desulf"/>
</dbReference>
<dbReference type="InterPro" id="IPR017087">
    <property type="entry name" value="UCP037004"/>
</dbReference>
<organism evidence="2 3">
    <name type="scientific">Thalassomonas haliotis</name>
    <dbReference type="NCBI Taxonomy" id="485448"/>
    <lineage>
        <taxon>Bacteria</taxon>
        <taxon>Pseudomonadati</taxon>
        <taxon>Pseudomonadota</taxon>
        <taxon>Gammaproteobacteria</taxon>
        <taxon>Alteromonadales</taxon>
        <taxon>Colwelliaceae</taxon>
        <taxon>Thalassomonas</taxon>
    </lineage>
</organism>
<accession>A0ABY7VL29</accession>
<proteinExistence type="predicted"/>
<dbReference type="Proteomes" id="UP001215231">
    <property type="component" value="Chromosome"/>
</dbReference>
<evidence type="ECO:0000313" key="2">
    <source>
        <dbReference type="EMBL" id="WDE14474.1"/>
    </source>
</evidence>
<evidence type="ECO:0000313" key="3">
    <source>
        <dbReference type="Proteomes" id="UP001215231"/>
    </source>
</evidence>
<name>A0ABY7VL29_9GAMM</name>
<protein>
    <submittedName>
        <fullName evidence="2">DUF1722 domain-containing protein</fullName>
    </submittedName>
</protein>
<dbReference type="Pfam" id="PF04463">
    <property type="entry name" value="2-thiour_desulf"/>
    <property type="match status" value="1"/>
</dbReference>
<dbReference type="PANTHER" id="PTHR30087">
    <property type="entry name" value="INNER MEMBRANE PROTEIN"/>
    <property type="match status" value="1"/>
</dbReference>
<evidence type="ECO:0000259" key="1">
    <source>
        <dbReference type="Pfam" id="PF08349"/>
    </source>
</evidence>
<keyword evidence="3" id="KW-1185">Reference proteome</keyword>
<dbReference type="InterPro" id="IPR013560">
    <property type="entry name" value="DUF1722"/>
</dbReference>
<dbReference type="PANTHER" id="PTHR30087:SF0">
    <property type="entry name" value="INNER MEMBRANE PROTEIN"/>
    <property type="match status" value="1"/>
</dbReference>
<dbReference type="Pfam" id="PF08349">
    <property type="entry name" value="DUF1722"/>
    <property type="match status" value="1"/>
</dbReference>
<sequence>MQDQANADTQIQVGLSACLAGQSVRYNGGHTQSRLCLDVLSKHFTFKTFCPEVAAGFGTPRPTMRLVGDPGAPKLVFSKGDGEDLSGQLIKGFTPELAEMAALDGYILMKNSPSCGLQRVKVYQANGHPHQVKSAGLFAKALKEAYPDMPIEEEGRLNDNKIFDNFVERVFAHHNFRKEVMAQPSLHNLTQFHSSYKYLLMAHDQRKCRELGQLLARGKKTPLKQLVKCYLALFMHTLAQPASKKNHANALLHLLGYIKKTLPAPAKQDILAVIDKYKSGVTPLTTPLTLLSHYLTQHGSVYVRAQRYLDPYPESMHPIRNFCR</sequence>